<dbReference type="EMBL" id="JBCLYO010000050">
    <property type="protein sequence ID" value="KAL0073833.1"/>
    <property type="molecule type" value="Genomic_DNA"/>
</dbReference>
<dbReference type="SUPFAM" id="SSF57667">
    <property type="entry name" value="beta-beta-alpha zinc fingers"/>
    <property type="match status" value="1"/>
</dbReference>
<dbReference type="InterPro" id="IPR013087">
    <property type="entry name" value="Znf_C2H2_type"/>
</dbReference>
<dbReference type="Pfam" id="PF00096">
    <property type="entry name" value="zf-C2H2"/>
    <property type="match status" value="1"/>
</dbReference>
<evidence type="ECO:0000313" key="3">
    <source>
        <dbReference type="EMBL" id="KAL0073833.1"/>
    </source>
</evidence>
<protein>
    <recommendedName>
        <fullName evidence="2">C2H2-type domain-containing protein</fullName>
    </recommendedName>
</protein>
<dbReference type="SMART" id="SM00355">
    <property type="entry name" value="ZnF_C2H2"/>
    <property type="match status" value="2"/>
</dbReference>
<dbReference type="Gene3D" id="3.30.160.60">
    <property type="entry name" value="Classic Zinc Finger"/>
    <property type="match status" value="1"/>
</dbReference>
<name>A0ABR3AGE8_PHYBL</name>
<keyword evidence="1" id="KW-0479">Metal-binding</keyword>
<sequence length="165" mass="19086">MSLNSGLPTGRYERVQPSSTSSIYYKQFIYMAVFTTKQPLKAFYQRLSSIPPLEHDSPASSPYESKYAVELEDHKQLIKYNPNDIHTLKYTSNGLPLPNSSTLSPKPLNEYVCLDCYYRTSKKYNFDRHMGIHKGKRSVYSCGKCQRSYTTKYNLSRHIGQSKCR</sequence>
<comment type="caution">
    <text evidence="3">The sequence shown here is derived from an EMBL/GenBank/DDBJ whole genome shotgun (WGS) entry which is preliminary data.</text>
</comment>
<reference evidence="3 4" key="1">
    <citation type="submission" date="2024-04" db="EMBL/GenBank/DDBJ databases">
        <title>Symmetric and asymmetric DNA N6-adenine methylation regulates different biological responses in Mucorales.</title>
        <authorList>
            <consortium name="Lawrence Berkeley National Laboratory"/>
            <person name="Lax C."/>
            <person name="Mondo S.J."/>
            <person name="Osorio-Concepcion M."/>
            <person name="Muszewska A."/>
            <person name="Corrochano-Luque M."/>
            <person name="Gutierrez G."/>
            <person name="Riley R."/>
            <person name="Lipzen A."/>
            <person name="Guo J."/>
            <person name="Hundley H."/>
            <person name="Amirebrahimi M."/>
            <person name="Ng V."/>
            <person name="Lorenzo-Gutierrez D."/>
            <person name="Binder U."/>
            <person name="Yang J."/>
            <person name="Song Y."/>
            <person name="Canovas D."/>
            <person name="Navarro E."/>
            <person name="Freitag M."/>
            <person name="Gabaldon T."/>
            <person name="Grigoriev I.V."/>
            <person name="Corrochano L.M."/>
            <person name="Nicolas F.E."/>
            <person name="Garre V."/>
        </authorList>
    </citation>
    <scope>NUCLEOTIDE SEQUENCE [LARGE SCALE GENOMIC DNA]</scope>
    <source>
        <strain evidence="3 4">L51</strain>
    </source>
</reference>
<keyword evidence="4" id="KW-1185">Reference proteome</keyword>
<proteinExistence type="predicted"/>
<keyword evidence="1" id="KW-0862">Zinc</keyword>
<dbReference type="Proteomes" id="UP001448207">
    <property type="component" value="Unassembled WGS sequence"/>
</dbReference>
<dbReference type="PROSITE" id="PS50157">
    <property type="entry name" value="ZINC_FINGER_C2H2_2"/>
    <property type="match status" value="1"/>
</dbReference>
<feature type="domain" description="C2H2-type" evidence="2">
    <location>
        <begin position="111"/>
        <end position="138"/>
    </location>
</feature>
<gene>
    <name evidence="3" type="ORF">J3Q64DRAFT_1780191</name>
</gene>
<evidence type="ECO:0000313" key="4">
    <source>
        <dbReference type="Proteomes" id="UP001448207"/>
    </source>
</evidence>
<accession>A0ABR3AGE8</accession>
<evidence type="ECO:0000259" key="2">
    <source>
        <dbReference type="PROSITE" id="PS50157"/>
    </source>
</evidence>
<keyword evidence="1" id="KW-0863">Zinc-finger</keyword>
<dbReference type="InterPro" id="IPR036236">
    <property type="entry name" value="Znf_C2H2_sf"/>
</dbReference>
<organism evidence="3 4">
    <name type="scientific">Phycomyces blakesleeanus</name>
    <dbReference type="NCBI Taxonomy" id="4837"/>
    <lineage>
        <taxon>Eukaryota</taxon>
        <taxon>Fungi</taxon>
        <taxon>Fungi incertae sedis</taxon>
        <taxon>Mucoromycota</taxon>
        <taxon>Mucoromycotina</taxon>
        <taxon>Mucoromycetes</taxon>
        <taxon>Mucorales</taxon>
        <taxon>Phycomycetaceae</taxon>
        <taxon>Phycomyces</taxon>
    </lineage>
</organism>
<evidence type="ECO:0000256" key="1">
    <source>
        <dbReference type="PROSITE-ProRule" id="PRU00042"/>
    </source>
</evidence>